<dbReference type="InterPro" id="IPR003369">
    <property type="entry name" value="TatA/B/E"/>
</dbReference>
<evidence type="ECO:0000256" key="6">
    <source>
        <dbReference type="ARBA" id="ARBA00023010"/>
    </source>
</evidence>
<evidence type="ECO:0000256" key="2">
    <source>
        <dbReference type="ARBA" id="ARBA00022448"/>
    </source>
</evidence>
<keyword evidence="4" id="KW-0653">Protein transport</keyword>
<keyword evidence="3 9" id="KW-0812">Transmembrane</keyword>
<dbReference type="AlphaFoldDB" id="A0A1J5S5N8"/>
<protein>
    <submittedName>
        <fullName evidence="10">Sec-independent protein translocase protein TatA</fullName>
    </submittedName>
</protein>
<dbReference type="PANTHER" id="PTHR42982:SF1">
    <property type="entry name" value="SEC-INDEPENDENT PROTEIN TRANSLOCASE PROTEIN TATA"/>
    <property type="match status" value="1"/>
</dbReference>
<proteinExistence type="predicted"/>
<comment type="subcellular location">
    <subcellularLocation>
        <location evidence="1">Membrane</location>
        <topology evidence="1">Single-pass membrane protein</topology>
    </subcellularLocation>
</comment>
<evidence type="ECO:0000256" key="8">
    <source>
        <dbReference type="SAM" id="MobiDB-lite"/>
    </source>
</evidence>
<organism evidence="10">
    <name type="scientific">mine drainage metagenome</name>
    <dbReference type="NCBI Taxonomy" id="410659"/>
    <lineage>
        <taxon>unclassified sequences</taxon>
        <taxon>metagenomes</taxon>
        <taxon>ecological metagenomes</taxon>
    </lineage>
</organism>
<dbReference type="EMBL" id="MLJW01000063">
    <property type="protein sequence ID" value="OIR03761.1"/>
    <property type="molecule type" value="Genomic_DNA"/>
</dbReference>
<keyword evidence="5 9" id="KW-1133">Transmembrane helix</keyword>
<evidence type="ECO:0000313" key="10">
    <source>
        <dbReference type="EMBL" id="OIR03761.1"/>
    </source>
</evidence>
<evidence type="ECO:0000256" key="3">
    <source>
        <dbReference type="ARBA" id="ARBA00022692"/>
    </source>
</evidence>
<gene>
    <name evidence="10" type="primary">tatA_6</name>
    <name evidence="10" type="ORF">GALL_141810</name>
</gene>
<sequence length="119" mass="12665">MTTVLAILDVGSGEIMWILLIAVLLFGGDKLPGFARGLGRAMNEFKKAKGDVEREISRALHETPEPTRPQAPQAVQQAISPQDAKLYPELGKTEPQMPRANPPSRTGGPESPGAQPPAG</sequence>
<evidence type="ECO:0000256" key="1">
    <source>
        <dbReference type="ARBA" id="ARBA00004167"/>
    </source>
</evidence>
<feature type="region of interest" description="Disordered" evidence="8">
    <location>
        <begin position="58"/>
        <end position="119"/>
    </location>
</feature>
<dbReference type="GO" id="GO:0016020">
    <property type="term" value="C:membrane"/>
    <property type="evidence" value="ECO:0007669"/>
    <property type="project" value="UniProtKB-ARBA"/>
</dbReference>
<reference evidence="10" key="1">
    <citation type="submission" date="2016-10" db="EMBL/GenBank/DDBJ databases">
        <title>Sequence of Gallionella enrichment culture.</title>
        <authorList>
            <person name="Poehlein A."/>
            <person name="Muehling M."/>
            <person name="Daniel R."/>
        </authorList>
    </citation>
    <scope>NUCLEOTIDE SEQUENCE</scope>
</reference>
<dbReference type="PANTHER" id="PTHR42982">
    <property type="entry name" value="SEC-INDEPENDENT PROTEIN TRANSLOCASE PROTEIN TATA"/>
    <property type="match status" value="1"/>
</dbReference>
<evidence type="ECO:0000256" key="7">
    <source>
        <dbReference type="ARBA" id="ARBA00023136"/>
    </source>
</evidence>
<comment type="caution">
    <text evidence="10">The sequence shown here is derived from an EMBL/GenBank/DDBJ whole genome shotgun (WGS) entry which is preliminary data.</text>
</comment>
<dbReference type="Pfam" id="PF02416">
    <property type="entry name" value="TatA_B_E"/>
    <property type="match status" value="1"/>
</dbReference>
<name>A0A1J5S5N8_9ZZZZ</name>
<evidence type="ECO:0000256" key="4">
    <source>
        <dbReference type="ARBA" id="ARBA00022927"/>
    </source>
</evidence>
<keyword evidence="6" id="KW-0811">Translocation</keyword>
<dbReference type="GO" id="GO:0015031">
    <property type="term" value="P:protein transport"/>
    <property type="evidence" value="ECO:0007669"/>
    <property type="project" value="UniProtKB-KW"/>
</dbReference>
<accession>A0A1J5S5N8</accession>
<dbReference type="Gene3D" id="1.20.5.3310">
    <property type="match status" value="1"/>
</dbReference>
<evidence type="ECO:0000256" key="5">
    <source>
        <dbReference type="ARBA" id="ARBA00022989"/>
    </source>
</evidence>
<evidence type="ECO:0000256" key="9">
    <source>
        <dbReference type="SAM" id="Phobius"/>
    </source>
</evidence>
<feature type="transmembrane region" description="Helical" evidence="9">
    <location>
        <begin position="6"/>
        <end position="26"/>
    </location>
</feature>
<keyword evidence="2" id="KW-0813">Transport</keyword>
<keyword evidence="7 9" id="KW-0472">Membrane</keyword>